<dbReference type="EMBL" id="LNXT01000012">
    <property type="protein sequence ID" value="KTC73878.1"/>
    <property type="molecule type" value="Genomic_DNA"/>
</dbReference>
<organism evidence="4 6">
    <name type="scientific">Legionella birminghamensis</name>
    <dbReference type="NCBI Taxonomy" id="28083"/>
    <lineage>
        <taxon>Bacteria</taxon>
        <taxon>Pseudomonadati</taxon>
        <taxon>Pseudomonadota</taxon>
        <taxon>Gammaproteobacteria</taxon>
        <taxon>Legionellales</taxon>
        <taxon>Legionellaceae</taxon>
        <taxon>Legionella</taxon>
    </lineage>
</organism>
<keyword evidence="2" id="KW-0812">Transmembrane</keyword>
<sequence length="438" mass="51145">MRQLRQVVQLEPSITHEGKEVWQAANLLAEKPQAFFEPFVQDHLKWTLDYSILCTHLAREFVLRPDSPELTELLAVALLYAELLEYVYRYYINVPREVLRLRKEKTVYRHYLEKRGYLFEPEGELKLEADTITQKMRNDTAWINPYRLIFIRGKRLLNALVPLLNRVERYGQVIATADKILNPALAYLGWIFFGPRLFSNLFILIKHSVPGPWMTEQEKNLGFWFRFLAQLQRRYFEIGNDVVWFAAGILNCFVFVGPLAPIAVYFSLACFVYDIIWASVRAGIEIYRFNQLKAQYAEMAEDIKDDDSRRDEYEALLRHQKILDHRIRMETYRVLTTVATTTGVCLGFILMLPLFMANPLIPVIGAILFLSATVAGFLATRYFEEQRPRDQLQLPQSPKAEKPGIASSPYLFFSSNDRKEDKEIDFEFDETLLPQPMS</sequence>
<feature type="transmembrane region" description="Helical" evidence="2">
    <location>
        <begin position="184"/>
        <end position="205"/>
    </location>
</feature>
<evidence type="ECO:0000313" key="3">
    <source>
        <dbReference type="EMBL" id="KTC73878.1"/>
    </source>
</evidence>
<reference evidence="4 6" key="2">
    <citation type="submission" date="2018-06" db="EMBL/GenBank/DDBJ databases">
        <authorList>
            <consortium name="Pathogen Informatics"/>
            <person name="Doyle S."/>
        </authorList>
    </citation>
    <scope>NUCLEOTIDE SEQUENCE [LARGE SCALE GENOMIC DNA]</scope>
    <source>
        <strain evidence="4 6">NCTC12437</strain>
    </source>
</reference>
<protein>
    <recommendedName>
        <fullName evidence="7">Coiled-coil protein</fullName>
    </recommendedName>
</protein>
<evidence type="ECO:0000256" key="2">
    <source>
        <dbReference type="SAM" id="Phobius"/>
    </source>
</evidence>
<dbReference type="EMBL" id="UGNW01000001">
    <property type="protein sequence ID" value="STX30478.1"/>
    <property type="molecule type" value="Genomic_DNA"/>
</dbReference>
<evidence type="ECO:0008006" key="7">
    <source>
        <dbReference type="Google" id="ProtNLM"/>
    </source>
</evidence>
<keyword evidence="2" id="KW-0472">Membrane</keyword>
<evidence type="ECO:0000256" key="1">
    <source>
        <dbReference type="SAM" id="MobiDB-lite"/>
    </source>
</evidence>
<feature type="region of interest" description="Disordered" evidence="1">
    <location>
        <begin position="389"/>
        <end position="418"/>
    </location>
</feature>
<dbReference type="Proteomes" id="UP000054735">
    <property type="component" value="Unassembled WGS sequence"/>
</dbReference>
<evidence type="ECO:0000313" key="6">
    <source>
        <dbReference type="Proteomes" id="UP000255066"/>
    </source>
</evidence>
<accession>A0A378I5J2</accession>
<dbReference type="AlphaFoldDB" id="A0A378I5J2"/>
<keyword evidence="2" id="KW-1133">Transmembrane helix</keyword>
<name>A0A378I5J2_9GAMM</name>
<feature type="transmembrane region" description="Helical" evidence="2">
    <location>
        <begin position="235"/>
        <end position="256"/>
    </location>
</feature>
<evidence type="ECO:0000313" key="5">
    <source>
        <dbReference type="Proteomes" id="UP000054735"/>
    </source>
</evidence>
<feature type="transmembrane region" description="Helical" evidence="2">
    <location>
        <begin position="360"/>
        <end position="379"/>
    </location>
</feature>
<evidence type="ECO:0000313" key="4">
    <source>
        <dbReference type="EMBL" id="STX30478.1"/>
    </source>
</evidence>
<dbReference type="STRING" id="28083.Lbir_0934"/>
<keyword evidence="5" id="KW-1185">Reference proteome</keyword>
<dbReference type="Proteomes" id="UP000255066">
    <property type="component" value="Unassembled WGS sequence"/>
</dbReference>
<reference evidence="3 5" key="1">
    <citation type="submission" date="2015-11" db="EMBL/GenBank/DDBJ databases">
        <title>Genomic analysis of 38 Legionella species identifies large and diverse effector repertoires.</title>
        <authorList>
            <person name="Burstein D."/>
            <person name="Amaro F."/>
            <person name="Zusman T."/>
            <person name="Lifshitz Z."/>
            <person name="Cohen O."/>
            <person name="Gilbert J.A."/>
            <person name="Pupko T."/>
            <person name="Shuman H.A."/>
            <person name="Segal G."/>
        </authorList>
    </citation>
    <scope>NUCLEOTIDE SEQUENCE [LARGE SCALE GENOMIC DNA]</scope>
    <source>
        <strain evidence="3 5">CDC#1407-AL-14</strain>
    </source>
</reference>
<feature type="transmembrane region" description="Helical" evidence="2">
    <location>
        <begin position="334"/>
        <end position="354"/>
    </location>
</feature>
<gene>
    <name evidence="3" type="ORF">Lbir_0934</name>
    <name evidence="4" type="ORF">NCTC12437_00232</name>
</gene>
<proteinExistence type="predicted"/>